<dbReference type="Gene3D" id="3.30.40.10">
    <property type="entry name" value="Zinc/RING finger domain, C3HC4 (zinc finger)"/>
    <property type="match status" value="1"/>
</dbReference>
<protein>
    <recommendedName>
        <fullName evidence="4">RING-type domain-containing protein</fullName>
    </recommendedName>
</protein>
<evidence type="ECO:0000313" key="3">
    <source>
        <dbReference type="Proteomes" id="UP000011087"/>
    </source>
</evidence>
<dbReference type="SUPFAM" id="SSF57850">
    <property type="entry name" value="RING/U-box"/>
    <property type="match status" value="2"/>
</dbReference>
<dbReference type="EnsemblProtists" id="EKX49557">
    <property type="protein sequence ID" value="EKX49557"/>
    <property type="gene ID" value="GUITHDRAFT_104519"/>
</dbReference>
<dbReference type="CDD" id="cd22584">
    <property type="entry name" value="Rcat_RBR_unk"/>
    <property type="match status" value="1"/>
</dbReference>
<dbReference type="InterPro" id="IPR031127">
    <property type="entry name" value="E3_UB_ligase_RBR"/>
</dbReference>
<accession>L1JM97</accession>
<dbReference type="GO" id="GO:0004842">
    <property type="term" value="F:ubiquitin-protein transferase activity"/>
    <property type="evidence" value="ECO:0007669"/>
    <property type="project" value="InterPro"/>
</dbReference>
<dbReference type="PaxDb" id="55529-EKX49557"/>
<dbReference type="AlphaFoldDB" id="L1JM97"/>
<dbReference type="RefSeq" id="XP_005836537.1">
    <property type="nucleotide sequence ID" value="XM_005836480.1"/>
</dbReference>
<dbReference type="GeneID" id="17306213"/>
<dbReference type="HOGENOM" id="CLU_736612_0_0_1"/>
<dbReference type="PANTHER" id="PTHR11685">
    <property type="entry name" value="RBR FAMILY RING FINGER AND IBR DOMAIN-CONTAINING"/>
    <property type="match status" value="1"/>
</dbReference>
<sequence>MGDSWREARKKELEELPVKALRGMVREQLSKTCIERSDFINCIIEEELKSGCGTRKQSVDDPCKRSREYDHTDHAACSKDLKRPKEEDSVESMSLQLVSGFVRAADLKTFIHKHGGIIKGINEMDDLRKLAQAIVAEKYEMRLRRKDEFERAHGVHISAQGSCPICLDDMSSLLKYRPLIESFNDPLPVVHLSCCSTFYHSECLAQHILTSAGDGRLPVVCPTTTCGQRIRSKIIGASLGEQDLLRYNQLVIKYKEAHRGGAKWTGTQEEYDAMYNSGMRQCPQCGSWIEKAASTGFDGCDKMTCRCGCQFCFRCGTIRASCNCTEKHHGFFSHQDVLNNYDQLPPLFSGGVSPPFFNLDSPQSIFRTFMEWRSHR</sequence>
<dbReference type="Gene3D" id="1.20.120.1750">
    <property type="match status" value="1"/>
</dbReference>
<dbReference type="InterPro" id="IPR013083">
    <property type="entry name" value="Znf_RING/FYVE/PHD"/>
</dbReference>
<organism evidence="1">
    <name type="scientific">Guillardia theta (strain CCMP2712)</name>
    <name type="common">Cryptophyte</name>
    <dbReference type="NCBI Taxonomy" id="905079"/>
    <lineage>
        <taxon>Eukaryota</taxon>
        <taxon>Cryptophyceae</taxon>
        <taxon>Pyrenomonadales</taxon>
        <taxon>Geminigeraceae</taxon>
        <taxon>Guillardia</taxon>
    </lineage>
</organism>
<dbReference type="EMBL" id="JH992981">
    <property type="protein sequence ID" value="EKX49557.1"/>
    <property type="molecule type" value="Genomic_DNA"/>
</dbReference>
<proteinExistence type="predicted"/>
<evidence type="ECO:0000313" key="1">
    <source>
        <dbReference type="EMBL" id="EKX49557.1"/>
    </source>
</evidence>
<reference evidence="3" key="2">
    <citation type="submission" date="2012-11" db="EMBL/GenBank/DDBJ databases">
        <authorList>
            <person name="Kuo A."/>
            <person name="Curtis B.A."/>
            <person name="Tanifuji G."/>
            <person name="Burki F."/>
            <person name="Gruber A."/>
            <person name="Irimia M."/>
            <person name="Maruyama S."/>
            <person name="Arias M.C."/>
            <person name="Ball S.G."/>
            <person name="Gile G.H."/>
            <person name="Hirakawa Y."/>
            <person name="Hopkins J.F."/>
            <person name="Rensing S.A."/>
            <person name="Schmutz J."/>
            <person name="Symeonidi A."/>
            <person name="Elias M."/>
            <person name="Eveleigh R.J."/>
            <person name="Herman E.K."/>
            <person name="Klute M.J."/>
            <person name="Nakayama T."/>
            <person name="Obornik M."/>
            <person name="Reyes-Prieto A."/>
            <person name="Armbrust E.V."/>
            <person name="Aves S.J."/>
            <person name="Beiko R.G."/>
            <person name="Coutinho P."/>
            <person name="Dacks J.B."/>
            <person name="Durnford D.G."/>
            <person name="Fast N.M."/>
            <person name="Green B.R."/>
            <person name="Grisdale C."/>
            <person name="Hempe F."/>
            <person name="Henrissat B."/>
            <person name="Hoppner M.P."/>
            <person name="Ishida K.-I."/>
            <person name="Kim E."/>
            <person name="Koreny L."/>
            <person name="Kroth P.G."/>
            <person name="Liu Y."/>
            <person name="Malik S.-B."/>
            <person name="Maier U.G."/>
            <person name="McRose D."/>
            <person name="Mock T."/>
            <person name="Neilson J.A."/>
            <person name="Onodera N.T."/>
            <person name="Poole A.M."/>
            <person name="Pritham E.J."/>
            <person name="Richards T.A."/>
            <person name="Rocap G."/>
            <person name="Roy S.W."/>
            <person name="Sarai C."/>
            <person name="Schaack S."/>
            <person name="Shirato S."/>
            <person name="Slamovits C.H."/>
            <person name="Spencer D.F."/>
            <person name="Suzuki S."/>
            <person name="Worden A.Z."/>
            <person name="Zauner S."/>
            <person name="Barry K."/>
            <person name="Bell C."/>
            <person name="Bharti A.K."/>
            <person name="Crow J.A."/>
            <person name="Grimwood J."/>
            <person name="Kramer R."/>
            <person name="Lindquist E."/>
            <person name="Lucas S."/>
            <person name="Salamov A."/>
            <person name="McFadden G.I."/>
            <person name="Lane C.E."/>
            <person name="Keeling P.J."/>
            <person name="Gray M.W."/>
            <person name="Grigoriev I.V."/>
            <person name="Archibald J.M."/>
        </authorList>
    </citation>
    <scope>NUCLEOTIDE SEQUENCE</scope>
    <source>
        <strain evidence="3">CCMP2712</strain>
    </source>
</reference>
<evidence type="ECO:0008006" key="4">
    <source>
        <dbReference type="Google" id="ProtNLM"/>
    </source>
</evidence>
<dbReference type="STRING" id="905079.L1JM97"/>
<dbReference type="KEGG" id="gtt:GUITHDRAFT_104519"/>
<dbReference type="Proteomes" id="UP000011087">
    <property type="component" value="Unassembled WGS sequence"/>
</dbReference>
<name>L1JM97_GUITC</name>
<evidence type="ECO:0000313" key="2">
    <source>
        <dbReference type="EnsemblProtists" id="EKX49557"/>
    </source>
</evidence>
<gene>
    <name evidence="1" type="ORF">GUITHDRAFT_104519</name>
</gene>
<keyword evidence="3" id="KW-1185">Reference proteome</keyword>
<reference evidence="2" key="3">
    <citation type="submission" date="2016-03" db="UniProtKB">
        <authorList>
            <consortium name="EnsemblProtists"/>
        </authorList>
    </citation>
    <scope>IDENTIFICATION</scope>
</reference>
<dbReference type="GO" id="GO:0016567">
    <property type="term" value="P:protein ubiquitination"/>
    <property type="evidence" value="ECO:0007669"/>
    <property type="project" value="InterPro"/>
</dbReference>
<reference evidence="1 3" key="1">
    <citation type="journal article" date="2012" name="Nature">
        <title>Algal genomes reveal evolutionary mosaicism and the fate of nucleomorphs.</title>
        <authorList>
            <consortium name="DOE Joint Genome Institute"/>
            <person name="Curtis B.A."/>
            <person name="Tanifuji G."/>
            <person name="Burki F."/>
            <person name="Gruber A."/>
            <person name="Irimia M."/>
            <person name="Maruyama S."/>
            <person name="Arias M.C."/>
            <person name="Ball S.G."/>
            <person name="Gile G.H."/>
            <person name="Hirakawa Y."/>
            <person name="Hopkins J.F."/>
            <person name="Kuo A."/>
            <person name="Rensing S.A."/>
            <person name="Schmutz J."/>
            <person name="Symeonidi A."/>
            <person name="Elias M."/>
            <person name="Eveleigh R.J."/>
            <person name="Herman E.K."/>
            <person name="Klute M.J."/>
            <person name="Nakayama T."/>
            <person name="Obornik M."/>
            <person name="Reyes-Prieto A."/>
            <person name="Armbrust E.V."/>
            <person name="Aves S.J."/>
            <person name="Beiko R.G."/>
            <person name="Coutinho P."/>
            <person name="Dacks J.B."/>
            <person name="Durnford D.G."/>
            <person name="Fast N.M."/>
            <person name="Green B.R."/>
            <person name="Grisdale C.J."/>
            <person name="Hempel F."/>
            <person name="Henrissat B."/>
            <person name="Hoppner M.P."/>
            <person name="Ishida K."/>
            <person name="Kim E."/>
            <person name="Koreny L."/>
            <person name="Kroth P.G."/>
            <person name="Liu Y."/>
            <person name="Malik S.B."/>
            <person name="Maier U.G."/>
            <person name="McRose D."/>
            <person name="Mock T."/>
            <person name="Neilson J.A."/>
            <person name="Onodera N.T."/>
            <person name="Poole A.M."/>
            <person name="Pritham E.J."/>
            <person name="Richards T.A."/>
            <person name="Rocap G."/>
            <person name="Roy S.W."/>
            <person name="Sarai C."/>
            <person name="Schaack S."/>
            <person name="Shirato S."/>
            <person name="Slamovits C.H."/>
            <person name="Spencer D.F."/>
            <person name="Suzuki S."/>
            <person name="Worden A.Z."/>
            <person name="Zauner S."/>
            <person name="Barry K."/>
            <person name="Bell C."/>
            <person name="Bharti A.K."/>
            <person name="Crow J.A."/>
            <person name="Grimwood J."/>
            <person name="Kramer R."/>
            <person name="Lindquist E."/>
            <person name="Lucas S."/>
            <person name="Salamov A."/>
            <person name="McFadden G.I."/>
            <person name="Lane C.E."/>
            <person name="Keeling P.J."/>
            <person name="Gray M.W."/>
            <person name="Grigoriev I.V."/>
            <person name="Archibald J.M."/>
        </authorList>
    </citation>
    <scope>NUCLEOTIDE SEQUENCE</scope>
    <source>
        <strain evidence="1 3">CCMP2712</strain>
    </source>
</reference>